<dbReference type="AlphaFoldDB" id="A0A9W4UM96"/>
<evidence type="ECO:0000256" key="1">
    <source>
        <dbReference type="SAM" id="MobiDB-lite"/>
    </source>
</evidence>
<dbReference type="Proteomes" id="UP001152607">
    <property type="component" value="Unassembled WGS sequence"/>
</dbReference>
<reference evidence="2" key="1">
    <citation type="submission" date="2023-01" db="EMBL/GenBank/DDBJ databases">
        <authorList>
            <person name="Van Ghelder C."/>
            <person name="Rancurel C."/>
        </authorList>
    </citation>
    <scope>NUCLEOTIDE SEQUENCE</scope>
    <source>
        <strain evidence="2">CNCM I-4278</strain>
    </source>
</reference>
<evidence type="ECO:0000313" key="2">
    <source>
        <dbReference type="EMBL" id="CAI6337247.1"/>
    </source>
</evidence>
<name>A0A9W4UM96_9PLEO</name>
<feature type="region of interest" description="Disordered" evidence="1">
    <location>
        <begin position="36"/>
        <end position="55"/>
    </location>
</feature>
<gene>
    <name evidence="2" type="ORF">PDIGIT_LOCUS10356</name>
</gene>
<proteinExistence type="predicted"/>
<dbReference type="EMBL" id="CAOQHR010000007">
    <property type="protein sequence ID" value="CAI6337247.1"/>
    <property type="molecule type" value="Genomic_DNA"/>
</dbReference>
<accession>A0A9W4UM96</accession>
<sequence>MDRAHEQPRLNRNSVCSQNVLFCSAVKAEAGPQRLSYTTTRARERPALPSVLAPSMNMKPKQTILELNTRAAICPIGADHH</sequence>
<comment type="caution">
    <text evidence="2">The sequence shown here is derived from an EMBL/GenBank/DDBJ whole genome shotgun (WGS) entry which is preliminary data.</text>
</comment>
<keyword evidence="3" id="KW-1185">Reference proteome</keyword>
<evidence type="ECO:0000313" key="3">
    <source>
        <dbReference type="Proteomes" id="UP001152607"/>
    </source>
</evidence>
<organism evidence="2 3">
    <name type="scientific">Periconia digitata</name>
    <dbReference type="NCBI Taxonomy" id="1303443"/>
    <lineage>
        <taxon>Eukaryota</taxon>
        <taxon>Fungi</taxon>
        <taxon>Dikarya</taxon>
        <taxon>Ascomycota</taxon>
        <taxon>Pezizomycotina</taxon>
        <taxon>Dothideomycetes</taxon>
        <taxon>Pleosporomycetidae</taxon>
        <taxon>Pleosporales</taxon>
        <taxon>Massarineae</taxon>
        <taxon>Periconiaceae</taxon>
        <taxon>Periconia</taxon>
    </lineage>
</organism>
<protein>
    <submittedName>
        <fullName evidence="2">Uncharacterized protein</fullName>
    </submittedName>
</protein>